<dbReference type="EMBL" id="CP075584">
    <property type="protein sequence ID" value="WBM81649.1"/>
    <property type="molecule type" value="Genomic_DNA"/>
</dbReference>
<evidence type="ECO:0000313" key="2">
    <source>
        <dbReference type="Proteomes" id="UP001212421"/>
    </source>
</evidence>
<accession>A0ABY7NGI0</accession>
<proteinExistence type="predicted"/>
<dbReference type="Proteomes" id="UP001212421">
    <property type="component" value="Chromosome"/>
</dbReference>
<sequence length="155" mass="16463">MRRDGAVCSAQGPAEGIRRVGKRRLGDLVRRVRDGLLRRLDRLRRLGGLRLGGSGCRLGDDALRLLGNRLRGRREADDLCRVVGVRGGGRVLGRLRGAGVGGRLSGRGGLAGVGGNVGSGTLAINVWVLRVFGHEVLLPSDASFAPEPERILRSS</sequence>
<name>A0ABY7NGI0_9MICO</name>
<evidence type="ECO:0000313" key="1">
    <source>
        <dbReference type="EMBL" id="WBM81649.1"/>
    </source>
</evidence>
<protein>
    <submittedName>
        <fullName evidence="1">Uncharacterized protein</fullName>
    </submittedName>
</protein>
<reference evidence="1 2" key="1">
    <citation type="submission" date="2021-05" db="EMBL/GenBank/DDBJ databases">
        <authorList>
            <person name="Kumar R."/>
            <person name="Kumar A."/>
            <person name="Mukhia S."/>
        </authorList>
    </citation>
    <scope>NUCLEOTIDE SEQUENCE [LARGE SCALE GENOMIC DNA]</scope>
    <source>
        <strain evidence="1 2">ERMR7:08</strain>
    </source>
</reference>
<organism evidence="1 2">
    <name type="scientific">Cryobacterium breve</name>
    <dbReference type="NCBI Taxonomy" id="1259258"/>
    <lineage>
        <taxon>Bacteria</taxon>
        <taxon>Bacillati</taxon>
        <taxon>Actinomycetota</taxon>
        <taxon>Actinomycetes</taxon>
        <taxon>Micrococcales</taxon>
        <taxon>Microbacteriaceae</taxon>
        <taxon>Cryobacterium</taxon>
    </lineage>
</organism>
<gene>
    <name evidence="1" type="ORF">KIV56_05115</name>
</gene>
<dbReference type="RefSeq" id="WP_281535432.1">
    <property type="nucleotide sequence ID" value="NZ_CP075584.1"/>
</dbReference>
<keyword evidence="2" id="KW-1185">Reference proteome</keyword>